<dbReference type="InterPro" id="IPR017946">
    <property type="entry name" value="PLC-like_Pdiesterase_TIM-brl"/>
</dbReference>
<comment type="caution">
    <text evidence="2">The sequence shown here is derived from an EMBL/GenBank/DDBJ whole genome shotgun (WGS) entry which is preliminary data.</text>
</comment>
<dbReference type="OrthoDB" id="9795622at2"/>
<dbReference type="GO" id="GO:0006629">
    <property type="term" value="P:lipid metabolic process"/>
    <property type="evidence" value="ECO:0007669"/>
    <property type="project" value="InterPro"/>
</dbReference>
<dbReference type="RefSeq" id="WP_058471668.1">
    <property type="nucleotide sequence ID" value="NZ_CAAAIC010000001.1"/>
</dbReference>
<name>A0A0W0VDL0_9GAMM</name>
<feature type="domain" description="GP-PDE" evidence="1">
    <location>
        <begin position="28"/>
        <end position="259"/>
    </location>
</feature>
<dbReference type="InterPro" id="IPR030395">
    <property type="entry name" value="GP_PDE_dom"/>
</dbReference>
<gene>
    <name evidence="2" type="ORF">Ljor_2271</name>
</gene>
<evidence type="ECO:0000259" key="1">
    <source>
        <dbReference type="PROSITE" id="PS51704"/>
    </source>
</evidence>
<reference evidence="2 3" key="1">
    <citation type="submission" date="2015-11" db="EMBL/GenBank/DDBJ databases">
        <title>Genomic analysis of 38 Legionella species identifies large and diverse effector repertoires.</title>
        <authorList>
            <person name="Burstein D."/>
            <person name="Amaro F."/>
            <person name="Zusman T."/>
            <person name="Lifshitz Z."/>
            <person name="Cohen O."/>
            <person name="Gilbert J.A."/>
            <person name="Pupko T."/>
            <person name="Shuman H.A."/>
            <person name="Segal G."/>
        </authorList>
    </citation>
    <scope>NUCLEOTIDE SEQUENCE [LARGE SCALE GENOMIC DNA]</scope>
    <source>
        <strain evidence="2 3">BL-540</strain>
    </source>
</reference>
<dbReference type="PATRIC" id="fig|456.5.peg.2447"/>
<dbReference type="AlphaFoldDB" id="A0A0W0VDL0"/>
<protein>
    <submittedName>
        <fullName evidence="2">Glycerophosphoryl diester phosphodiesterase</fullName>
    </submittedName>
</protein>
<dbReference type="PROSITE" id="PS50007">
    <property type="entry name" value="PIPLC_X_DOMAIN"/>
    <property type="match status" value="1"/>
</dbReference>
<dbReference type="PANTHER" id="PTHR46211:SF14">
    <property type="entry name" value="GLYCEROPHOSPHODIESTER PHOSPHODIESTERASE"/>
    <property type="match status" value="1"/>
</dbReference>
<dbReference type="Pfam" id="PF03009">
    <property type="entry name" value="GDPD"/>
    <property type="match status" value="1"/>
</dbReference>
<organism evidence="2 3">
    <name type="scientific">Legionella jordanis</name>
    <dbReference type="NCBI Taxonomy" id="456"/>
    <lineage>
        <taxon>Bacteria</taxon>
        <taxon>Pseudomonadati</taxon>
        <taxon>Pseudomonadota</taxon>
        <taxon>Gammaproteobacteria</taxon>
        <taxon>Legionellales</taxon>
        <taxon>Legionellaceae</taxon>
        <taxon>Legionella</taxon>
    </lineage>
</organism>
<dbReference type="Proteomes" id="UP000055035">
    <property type="component" value="Unassembled WGS sequence"/>
</dbReference>
<accession>A0A0W0VDL0</accession>
<dbReference type="Gene3D" id="3.20.20.190">
    <property type="entry name" value="Phosphatidylinositol (PI) phosphodiesterase"/>
    <property type="match status" value="1"/>
</dbReference>
<evidence type="ECO:0000313" key="3">
    <source>
        <dbReference type="Proteomes" id="UP000055035"/>
    </source>
</evidence>
<proteinExistence type="predicted"/>
<sequence>MTFLDILQKAVDYCFALMPRKRPDLSKANLIAHRGVHDNKQVMENTEEAFELALKAGCWGIELDVQETADHVLVVNHDPTLKRLWGKELVISKLSFEEIRNLVPNIMSLAEVVNKYGKRMHLFIELKAPFHAEEELARIVSSLSPCKDYHLLSLDESIFATLNTFPKQALLLVAGPYNVKKFCELSLQKQYGGVLGHYLLLNKNRIRHLQTDEKQMIGVGFIDSRFGLYRELNRGVYWLFSNNIPCLLRALKQYKNSTS</sequence>
<keyword evidence="3" id="KW-1185">Reference proteome</keyword>
<dbReference type="STRING" id="456.Ljor_2271"/>
<dbReference type="EMBL" id="LNYJ01000011">
    <property type="protein sequence ID" value="KTD17965.1"/>
    <property type="molecule type" value="Genomic_DNA"/>
</dbReference>
<dbReference type="GO" id="GO:0008081">
    <property type="term" value="F:phosphoric diester hydrolase activity"/>
    <property type="evidence" value="ECO:0007669"/>
    <property type="project" value="InterPro"/>
</dbReference>
<evidence type="ECO:0000313" key="2">
    <source>
        <dbReference type="EMBL" id="KTD17965.1"/>
    </source>
</evidence>
<dbReference type="SUPFAM" id="SSF51695">
    <property type="entry name" value="PLC-like phosphodiesterases"/>
    <property type="match status" value="1"/>
</dbReference>
<dbReference type="PROSITE" id="PS51704">
    <property type="entry name" value="GP_PDE"/>
    <property type="match status" value="1"/>
</dbReference>
<dbReference type="PANTHER" id="PTHR46211">
    <property type="entry name" value="GLYCEROPHOSPHORYL DIESTER PHOSPHODIESTERASE"/>
    <property type="match status" value="1"/>
</dbReference>